<comment type="similarity">
    <text evidence="2">Belongs to the MotB family.</text>
</comment>
<evidence type="ECO:0000256" key="1">
    <source>
        <dbReference type="ARBA" id="ARBA00004162"/>
    </source>
</evidence>
<dbReference type="KEGG" id="pes:SOPEG_3777"/>
<evidence type="ECO:0000256" key="5">
    <source>
        <dbReference type="ARBA" id="ARBA00022989"/>
    </source>
</evidence>
<dbReference type="eggNOG" id="COG1360">
    <property type="taxonomic scope" value="Bacteria"/>
</dbReference>
<dbReference type="PROSITE" id="PS51123">
    <property type="entry name" value="OMPA_2"/>
    <property type="match status" value="1"/>
</dbReference>
<dbReference type="PANTHER" id="PTHR30329:SF18">
    <property type="entry name" value="MOTILITY PROTEIN B"/>
    <property type="match status" value="1"/>
</dbReference>
<dbReference type="InterPro" id="IPR025713">
    <property type="entry name" value="MotB-like_N_dom"/>
</dbReference>
<keyword evidence="5" id="KW-1133">Transmembrane helix</keyword>
<feature type="region of interest" description="Disordered" evidence="8">
    <location>
        <begin position="71"/>
        <end position="97"/>
    </location>
</feature>
<evidence type="ECO:0000313" key="11">
    <source>
        <dbReference type="Proteomes" id="UP000019025"/>
    </source>
</evidence>
<comment type="subcellular location">
    <subcellularLocation>
        <location evidence="1">Cell membrane</location>
        <topology evidence="1">Single-pass membrane protein</topology>
    </subcellularLocation>
</comment>
<dbReference type="NCBIfam" id="NF006548">
    <property type="entry name" value="PRK09041.1"/>
    <property type="match status" value="1"/>
</dbReference>
<dbReference type="Pfam" id="PF00691">
    <property type="entry name" value="OmpA"/>
    <property type="match status" value="1"/>
</dbReference>
<reference evidence="10 11" key="1">
    <citation type="journal article" date="2014" name="Genome Biol. Evol.">
        <title>Genome degeneration and adaptation in a nascent stage of symbiosis.</title>
        <authorList>
            <person name="Oakeson K.F."/>
            <person name="Gil R."/>
            <person name="Clayton A.L."/>
            <person name="Dunn D.M."/>
            <person name="von Niederhausern A.C."/>
            <person name="Hamil C."/>
            <person name="Aoyagi A."/>
            <person name="Duval B."/>
            <person name="Baca A."/>
            <person name="Silva F.J."/>
            <person name="Vallier A."/>
            <person name="Jackson D.G."/>
            <person name="Latorre A."/>
            <person name="Weiss R.B."/>
            <person name="Heddi A."/>
            <person name="Moya A."/>
            <person name="Dale C."/>
        </authorList>
    </citation>
    <scope>NUCLEOTIDE SEQUENCE [LARGE SCALE GENOMIC DNA]</scope>
    <source>
        <strain evidence="11">none</strain>
    </source>
</reference>
<evidence type="ECO:0000256" key="3">
    <source>
        <dbReference type="ARBA" id="ARBA00022475"/>
    </source>
</evidence>
<keyword evidence="11" id="KW-1185">Reference proteome</keyword>
<dbReference type="HOGENOM" id="CLU_016890_3_0_6"/>
<protein>
    <submittedName>
        <fullName evidence="10">Flagellar motor rotation protein MotB</fullName>
    </submittedName>
</protein>
<dbReference type="CDD" id="cd07185">
    <property type="entry name" value="OmpA_C-like"/>
    <property type="match status" value="1"/>
</dbReference>
<evidence type="ECO:0000313" key="10">
    <source>
        <dbReference type="EMBL" id="AHF74929.1"/>
    </source>
</evidence>
<dbReference type="STRING" id="2342.SOPEG_3777"/>
<dbReference type="PATRIC" id="fig|2342.5.peg.4135"/>
<feature type="domain" description="OmpA-like" evidence="9">
    <location>
        <begin position="144"/>
        <end position="264"/>
    </location>
</feature>
<dbReference type="AlphaFoldDB" id="W0HM94"/>
<evidence type="ECO:0000256" key="4">
    <source>
        <dbReference type="ARBA" id="ARBA00022692"/>
    </source>
</evidence>
<dbReference type="EMBL" id="CP006568">
    <property type="protein sequence ID" value="AHF74929.1"/>
    <property type="molecule type" value="Genomic_DNA"/>
</dbReference>
<keyword evidence="4" id="KW-0812">Transmembrane</keyword>
<keyword evidence="3" id="KW-1003">Cell membrane</keyword>
<proteinExistence type="inferred from homology"/>
<keyword evidence="6 7" id="KW-0472">Membrane</keyword>
<keyword evidence="10" id="KW-0282">Flagellum</keyword>
<evidence type="ECO:0000256" key="6">
    <source>
        <dbReference type="ARBA" id="ARBA00023136"/>
    </source>
</evidence>
<dbReference type="InterPro" id="IPR036737">
    <property type="entry name" value="OmpA-like_sf"/>
</dbReference>
<dbReference type="PANTHER" id="PTHR30329">
    <property type="entry name" value="STATOR ELEMENT OF FLAGELLAR MOTOR COMPLEX"/>
    <property type="match status" value="1"/>
</dbReference>
<evidence type="ECO:0000256" key="8">
    <source>
        <dbReference type="SAM" id="MobiDB-lite"/>
    </source>
</evidence>
<name>W0HM94_9GAMM</name>
<dbReference type="SUPFAM" id="SSF103088">
    <property type="entry name" value="OmpA-like"/>
    <property type="match status" value="1"/>
</dbReference>
<dbReference type="Proteomes" id="UP000019025">
    <property type="component" value="Chromosome"/>
</dbReference>
<dbReference type="Pfam" id="PF13677">
    <property type="entry name" value="MotB_plug"/>
    <property type="match status" value="1"/>
</dbReference>
<dbReference type="Gene3D" id="3.30.1330.60">
    <property type="entry name" value="OmpA-like domain"/>
    <property type="match status" value="1"/>
</dbReference>
<evidence type="ECO:0000256" key="7">
    <source>
        <dbReference type="PROSITE-ProRule" id="PRU00473"/>
    </source>
</evidence>
<dbReference type="GO" id="GO:0005886">
    <property type="term" value="C:plasma membrane"/>
    <property type="evidence" value="ECO:0007669"/>
    <property type="project" value="UniProtKB-SubCell"/>
</dbReference>
<organism evidence="10 11">
    <name type="scientific">Candidatus Sodalis pierantonii str. SOPE</name>
    <dbReference type="NCBI Taxonomy" id="2342"/>
    <lineage>
        <taxon>Bacteria</taxon>
        <taxon>Pseudomonadati</taxon>
        <taxon>Pseudomonadota</taxon>
        <taxon>Gammaproteobacteria</taxon>
        <taxon>Enterobacterales</taxon>
        <taxon>Bruguierivoracaceae</taxon>
        <taxon>Sodalis</taxon>
    </lineage>
</organism>
<sequence>MQKPIIIVRKRKPARASGAHAGSWKIVFADFMTSMMAFFLVMWLLAIASPQELTRLAEYFRTPLEVALNKGERSSSDFSPIPGDGEDPTRQEGNVHKSLVPSEAGQDAVKLKRLRDVLEQLIANDPRLQKLRPQLLIDLVEEGLRIQIIDNQNRPMFSTGSAEVAPYMSVILRTIAPVLNDIPYKISISGHTDATLYTNGGHGYSNWELSVDRANASRRELVLGGLAENKVLGVVGMASTINLDNQHPDAAINRRISLLVLNKRTERSLAHENGQNQDVIAAGADVRQRPDLLHDVSAADGAAPTK</sequence>
<dbReference type="InterPro" id="IPR006665">
    <property type="entry name" value="OmpA-like"/>
</dbReference>
<gene>
    <name evidence="10" type="primary">motB2</name>
    <name evidence="10" type="ORF">SOPEG_3777</name>
</gene>
<evidence type="ECO:0000259" key="9">
    <source>
        <dbReference type="PROSITE" id="PS51123"/>
    </source>
</evidence>
<dbReference type="RefSeq" id="WP_025246708.1">
    <property type="nucleotide sequence ID" value="NZ_CP006568.1"/>
</dbReference>
<keyword evidence="10" id="KW-0966">Cell projection</keyword>
<keyword evidence="10" id="KW-0969">Cilium</keyword>
<accession>W0HM94</accession>
<evidence type="ECO:0000256" key="2">
    <source>
        <dbReference type="ARBA" id="ARBA00008914"/>
    </source>
</evidence>
<dbReference type="InterPro" id="IPR050330">
    <property type="entry name" value="Bact_OuterMem_StrucFunc"/>
</dbReference>